<evidence type="ECO:0000256" key="5">
    <source>
        <dbReference type="SAM" id="Phobius"/>
    </source>
</evidence>
<keyword evidence="4 5" id="KW-0472">Membrane</keyword>
<dbReference type="PROSITE" id="PS50850">
    <property type="entry name" value="MFS"/>
    <property type="match status" value="1"/>
</dbReference>
<feature type="transmembrane region" description="Helical" evidence="5">
    <location>
        <begin position="56"/>
        <end position="75"/>
    </location>
</feature>
<dbReference type="Pfam" id="PF07690">
    <property type="entry name" value="MFS_1"/>
    <property type="match status" value="1"/>
</dbReference>
<keyword evidence="3 5" id="KW-1133">Transmembrane helix</keyword>
<dbReference type="SUPFAM" id="SSF103473">
    <property type="entry name" value="MFS general substrate transporter"/>
    <property type="match status" value="1"/>
</dbReference>
<feature type="domain" description="Major facilitator superfamily (MFS) profile" evidence="6">
    <location>
        <begin position="17"/>
        <end position="414"/>
    </location>
</feature>
<evidence type="ECO:0000256" key="1">
    <source>
        <dbReference type="ARBA" id="ARBA00004141"/>
    </source>
</evidence>
<dbReference type="GO" id="GO:0046943">
    <property type="term" value="F:carboxylic acid transmembrane transporter activity"/>
    <property type="evidence" value="ECO:0007669"/>
    <property type="project" value="TreeGrafter"/>
</dbReference>
<dbReference type="PANTHER" id="PTHR23508">
    <property type="entry name" value="CARBOXYLIC ACID TRANSPORTER PROTEIN HOMOLOG"/>
    <property type="match status" value="1"/>
</dbReference>
<organism evidence="7 8">
    <name type="scientific">Flavobacterium columnare</name>
    <dbReference type="NCBI Taxonomy" id="996"/>
    <lineage>
        <taxon>Bacteria</taxon>
        <taxon>Pseudomonadati</taxon>
        <taxon>Bacteroidota</taxon>
        <taxon>Flavobacteriia</taxon>
        <taxon>Flavobacteriales</taxon>
        <taxon>Flavobacteriaceae</taxon>
        <taxon>Flavobacterium</taxon>
    </lineage>
</organism>
<feature type="transmembrane region" description="Helical" evidence="5">
    <location>
        <begin position="12"/>
        <end position="36"/>
    </location>
</feature>
<protein>
    <submittedName>
        <fullName evidence="7">MFS transporter</fullName>
    </submittedName>
</protein>
<comment type="caution">
    <text evidence="7">The sequence shown here is derived from an EMBL/GenBank/DDBJ whole genome shotgun (WGS) entry which is preliminary data.</text>
</comment>
<feature type="transmembrane region" description="Helical" evidence="5">
    <location>
        <begin position="319"/>
        <end position="340"/>
    </location>
</feature>
<dbReference type="Gene3D" id="1.20.1250.20">
    <property type="entry name" value="MFS general substrate transporter like domains"/>
    <property type="match status" value="1"/>
</dbReference>
<evidence type="ECO:0000313" key="7">
    <source>
        <dbReference type="EMBL" id="OWP78606.1"/>
    </source>
</evidence>
<evidence type="ECO:0000256" key="2">
    <source>
        <dbReference type="ARBA" id="ARBA00022692"/>
    </source>
</evidence>
<dbReference type="PANTHER" id="PTHR23508:SF10">
    <property type="entry name" value="CARBOXYLIC ACID TRANSPORTER PROTEIN HOMOLOG"/>
    <property type="match status" value="1"/>
</dbReference>
<feature type="transmembrane region" description="Helical" evidence="5">
    <location>
        <begin position="144"/>
        <end position="163"/>
    </location>
</feature>
<name>A0A246GC99_9FLAO</name>
<feature type="transmembrane region" description="Helical" evidence="5">
    <location>
        <begin position="267"/>
        <end position="287"/>
    </location>
</feature>
<evidence type="ECO:0000256" key="4">
    <source>
        <dbReference type="ARBA" id="ARBA00023136"/>
    </source>
</evidence>
<dbReference type="GO" id="GO:0005886">
    <property type="term" value="C:plasma membrane"/>
    <property type="evidence" value="ECO:0007669"/>
    <property type="project" value="TreeGrafter"/>
</dbReference>
<evidence type="ECO:0000259" key="6">
    <source>
        <dbReference type="PROSITE" id="PS50850"/>
    </source>
</evidence>
<keyword evidence="2 5" id="KW-0812">Transmembrane</keyword>
<evidence type="ECO:0000313" key="8">
    <source>
        <dbReference type="Proteomes" id="UP000198034"/>
    </source>
</evidence>
<accession>A0A246GC99</accession>
<feature type="transmembrane region" description="Helical" evidence="5">
    <location>
        <begin position="380"/>
        <end position="400"/>
    </location>
</feature>
<feature type="transmembrane region" description="Helical" evidence="5">
    <location>
        <begin position="294"/>
        <end position="313"/>
    </location>
</feature>
<feature type="transmembrane region" description="Helical" evidence="5">
    <location>
        <begin position="82"/>
        <end position="103"/>
    </location>
</feature>
<feature type="transmembrane region" description="Helical" evidence="5">
    <location>
        <begin position="175"/>
        <end position="194"/>
    </location>
</feature>
<feature type="transmembrane region" description="Helical" evidence="5">
    <location>
        <begin position="227"/>
        <end position="247"/>
    </location>
</feature>
<comment type="subcellular location">
    <subcellularLocation>
        <location evidence="1">Membrane</location>
        <topology evidence="1">Multi-pass membrane protein</topology>
    </subcellularLocation>
</comment>
<proteinExistence type="predicted"/>
<dbReference type="InterPro" id="IPR036259">
    <property type="entry name" value="MFS_trans_sf"/>
</dbReference>
<evidence type="ECO:0000256" key="3">
    <source>
        <dbReference type="ARBA" id="ARBA00022989"/>
    </source>
</evidence>
<dbReference type="Proteomes" id="UP000198034">
    <property type="component" value="Unassembled WGS sequence"/>
</dbReference>
<reference evidence="7 8" key="1">
    <citation type="journal article" date="2017" name="Infect. Genet. Evol.">
        <title>Comparative genome analysis of fish pathogen Flavobacterium columnare reveals extensive sequence diversity within the species.</title>
        <authorList>
            <person name="Kayansamruaj P."/>
            <person name="Dong H.T."/>
            <person name="Hirono I."/>
            <person name="Kondo H."/>
            <person name="Senapin S."/>
            <person name="Rodkhum C."/>
        </authorList>
    </citation>
    <scope>NUCLEOTIDE SEQUENCE [LARGE SCALE GENOMIC DNA]</scope>
    <source>
        <strain evidence="7 8">1214</strain>
    </source>
</reference>
<dbReference type="InterPro" id="IPR020846">
    <property type="entry name" value="MFS_dom"/>
</dbReference>
<gene>
    <name evidence="7" type="ORF">BWK62_04610</name>
</gene>
<feature type="transmembrane region" description="Helical" evidence="5">
    <location>
        <begin position="115"/>
        <end position="137"/>
    </location>
</feature>
<dbReference type="AlphaFoldDB" id="A0A246GC99"/>
<dbReference type="InterPro" id="IPR011701">
    <property type="entry name" value="MFS"/>
</dbReference>
<sequence>MKTITHREKFKQLFSLPVIIASLGYFVDIYDLLLFAIVRVPSLKDLGLNPDTSGTIIINFQMFGLLLGGILWGILGDKKGRLSVLFGSIIVYSLANIACGFLPDFPFENKTSIYTLLRFIAGIGLAGELGAGITLVAESLPKELRAIGTSIVAGFGLFGAVVANLTVELSNNWTTAYFIGGGLGLLLLFLRFGVIESGVYTDIKDSKAISKGNFFSFFTNWDRLIRYIKCICIGLPTWFCIGILAVMANQFAPELGIKTIIPGKAIMWAYIGISIGDLASGFFSHLLHSRKKAILYMMLFTIIGVALTLYSGPMTENTYYFYCTWLGLGTGYWAMFVTVASEQFGTNIRNTATTTVPNIVRGCLPLMLIGFDYFKKSNTIITSATIIGLIVFSLGIYATISIEETHNKDLDFLE</sequence>
<dbReference type="EMBL" id="MTCY01000009">
    <property type="protein sequence ID" value="OWP78606.1"/>
    <property type="molecule type" value="Genomic_DNA"/>
</dbReference>